<evidence type="ECO:0000313" key="1">
    <source>
        <dbReference type="EMBL" id="ACJ31604.1"/>
    </source>
</evidence>
<dbReference type="EMBL" id="CP000472">
    <property type="protein sequence ID" value="ACJ31604.1"/>
    <property type="molecule type" value="Genomic_DNA"/>
</dbReference>
<dbReference type="KEGG" id="swp:swp_4989"/>
<dbReference type="STRING" id="225849.swp_4989"/>
<name>B8CVC8_SHEPW</name>
<gene>
    <name evidence="1" type="ordered locus">swp_4989</name>
</gene>
<dbReference type="Proteomes" id="UP000000753">
    <property type="component" value="Chromosome"/>
</dbReference>
<keyword evidence="2" id="KW-1185">Reference proteome</keyword>
<organism evidence="1 2">
    <name type="scientific">Shewanella piezotolerans (strain WP3 / JCM 13877)</name>
    <dbReference type="NCBI Taxonomy" id="225849"/>
    <lineage>
        <taxon>Bacteria</taxon>
        <taxon>Pseudomonadati</taxon>
        <taxon>Pseudomonadota</taxon>
        <taxon>Gammaproteobacteria</taxon>
        <taxon>Alteromonadales</taxon>
        <taxon>Shewanellaceae</taxon>
        <taxon>Shewanella</taxon>
    </lineage>
</organism>
<sequence>MLESSNSDFNELKVSHRKSEIDIHSQITENISSPIEVAEVIEDKLRKRDMDAEIASGEPGMANMRR</sequence>
<protein>
    <submittedName>
        <fullName evidence="1">Uncharacterized protein</fullName>
    </submittedName>
</protein>
<evidence type="ECO:0000313" key="2">
    <source>
        <dbReference type="Proteomes" id="UP000000753"/>
    </source>
</evidence>
<dbReference type="HOGENOM" id="CLU_2828853_0_0_6"/>
<accession>B8CVC8</accession>
<proteinExistence type="predicted"/>
<dbReference type="AlphaFoldDB" id="B8CVC8"/>
<reference evidence="1 2" key="1">
    <citation type="journal article" date="2008" name="PLoS ONE">
        <title>Environmental adaptation: genomic analysis of the piezotolerant and psychrotolerant deep-sea iron reducing bacterium Shewanella piezotolerans WP3.</title>
        <authorList>
            <person name="Wang F."/>
            <person name="Wang J."/>
            <person name="Jian H."/>
            <person name="Zhang B."/>
            <person name="Li S."/>
            <person name="Wang F."/>
            <person name="Zeng X."/>
            <person name="Gao L."/>
            <person name="Bartlett D.H."/>
            <person name="Yu J."/>
            <person name="Hu S."/>
            <person name="Xiao X."/>
        </authorList>
    </citation>
    <scope>NUCLEOTIDE SEQUENCE [LARGE SCALE GENOMIC DNA]</scope>
    <source>
        <strain evidence="2">WP3 / JCM 13877</strain>
    </source>
</reference>